<evidence type="ECO:0000313" key="9">
    <source>
        <dbReference type="Proteomes" id="UP000193207"/>
    </source>
</evidence>
<dbReference type="EC" id="3.6.1.7" evidence="2 4"/>
<dbReference type="PROSITE" id="PS51160">
    <property type="entry name" value="ACYLPHOSPHATASE_3"/>
    <property type="match status" value="1"/>
</dbReference>
<feature type="active site" evidence="4">
    <location>
        <position position="21"/>
    </location>
</feature>
<keyword evidence="9" id="KW-1185">Reference proteome</keyword>
<dbReference type="EMBL" id="FWFU01000003">
    <property type="protein sequence ID" value="SLN51351.1"/>
    <property type="molecule type" value="Genomic_DNA"/>
</dbReference>
<dbReference type="AlphaFoldDB" id="A0A1X6ZHX9"/>
<dbReference type="InterPro" id="IPR001792">
    <property type="entry name" value="Acylphosphatase-like_dom"/>
</dbReference>
<proteinExistence type="inferred from homology"/>
<dbReference type="PANTHER" id="PTHR47268">
    <property type="entry name" value="ACYLPHOSPHATASE"/>
    <property type="match status" value="1"/>
</dbReference>
<evidence type="ECO:0000256" key="4">
    <source>
        <dbReference type="PROSITE-ProRule" id="PRU00520"/>
    </source>
</evidence>
<dbReference type="OrthoDB" id="5295388at2"/>
<protein>
    <recommendedName>
        <fullName evidence="2 4">Acylphosphatase</fullName>
        <ecNumber evidence="2 4">3.6.1.7</ecNumber>
    </recommendedName>
</protein>
<dbReference type="SUPFAM" id="SSF54975">
    <property type="entry name" value="Acylphosphatase/BLUF domain-like"/>
    <property type="match status" value="1"/>
</dbReference>
<evidence type="ECO:0000259" key="7">
    <source>
        <dbReference type="PROSITE" id="PS51160"/>
    </source>
</evidence>
<comment type="catalytic activity">
    <reaction evidence="3 4 5">
        <text>an acyl phosphate + H2O = a carboxylate + phosphate + H(+)</text>
        <dbReference type="Rhea" id="RHEA:14965"/>
        <dbReference type="ChEBI" id="CHEBI:15377"/>
        <dbReference type="ChEBI" id="CHEBI:15378"/>
        <dbReference type="ChEBI" id="CHEBI:29067"/>
        <dbReference type="ChEBI" id="CHEBI:43474"/>
        <dbReference type="ChEBI" id="CHEBI:59918"/>
        <dbReference type="EC" id="3.6.1.7"/>
    </reaction>
</comment>
<organism evidence="8 9">
    <name type="scientific">Roseovarius halotolerans</name>
    <dbReference type="NCBI Taxonomy" id="505353"/>
    <lineage>
        <taxon>Bacteria</taxon>
        <taxon>Pseudomonadati</taxon>
        <taxon>Pseudomonadota</taxon>
        <taxon>Alphaproteobacteria</taxon>
        <taxon>Rhodobacterales</taxon>
        <taxon>Roseobacteraceae</taxon>
        <taxon>Roseovarius</taxon>
    </lineage>
</organism>
<dbReference type="PROSITE" id="PS00151">
    <property type="entry name" value="ACYLPHOSPHATASE_2"/>
    <property type="match status" value="1"/>
</dbReference>
<name>A0A1X6ZHX9_9RHOB</name>
<dbReference type="Pfam" id="PF00708">
    <property type="entry name" value="Acylphosphatase"/>
    <property type="match status" value="1"/>
</dbReference>
<evidence type="ECO:0000256" key="6">
    <source>
        <dbReference type="RuleBase" id="RU004168"/>
    </source>
</evidence>
<comment type="similarity">
    <text evidence="1 6">Belongs to the acylphosphatase family.</text>
</comment>
<dbReference type="Proteomes" id="UP000193207">
    <property type="component" value="Unassembled WGS sequence"/>
</dbReference>
<evidence type="ECO:0000256" key="5">
    <source>
        <dbReference type="RuleBase" id="RU000553"/>
    </source>
</evidence>
<keyword evidence="4 5" id="KW-0378">Hydrolase</keyword>
<dbReference type="PROSITE" id="PS00150">
    <property type="entry name" value="ACYLPHOSPHATASE_1"/>
    <property type="match status" value="1"/>
</dbReference>
<dbReference type="GO" id="GO:0003998">
    <property type="term" value="F:acylphosphatase activity"/>
    <property type="evidence" value="ECO:0007669"/>
    <property type="project" value="UniProtKB-EC"/>
</dbReference>
<dbReference type="InterPro" id="IPR020456">
    <property type="entry name" value="Acylphosphatase"/>
</dbReference>
<dbReference type="RefSeq" id="WP_085818324.1">
    <property type="nucleotide sequence ID" value="NZ_FWFU01000003.1"/>
</dbReference>
<gene>
    <name evidence="8" type="primary">acyP</name>
    <name evidence="8" type="ORF">ROH8110_02813</name>
</gene>
<evidence type="ECO:0000256" key="2">
    <source>
        <dbReference type="ARBA" id="ARBA00012150"/>
    </source>
</evidence>
<accession>A0A1X6ZHX9</accession>
<feature type="domain" description="Acylphosphatase-like" evidence="7">
    <location>
        <begin position="6"/>
        <end position="92"/>
    </location>
</feature>
<evidence type="ECO:0000313" key="8">
    <source>
        <dbReference type="EMBL" id="SLN51351.1"/>
    </source>
</evidence>
<reference evidence="8 9" key="1">
    <citation type="submission" date="2017-03" db="EMBL/GenBank/DDBJ databases">
        <authorList>
            <person name="Afonso C.L."/>
            <person name="Miller P.J."/>
            <person name="Scott M.A."/>
            <person name="Spackman E."/>
            <person name="Goraichik I."/>
            <person name="Dimitrov K.M."/>
            <person name="Suarez D.L."/>
            <person name="Swayne D.E."/>
        </authorList>
    </citation>
    <scope>NUCLEOTIDE SEQUENCE [LARGE SCALE GENOMIC DNA]</scope>
    <source>
        <strain evidence="8 9">CECT 8110</strain>
    </source>
</reference>
<dbReference type="PANTHER" id="PTHR47268:SF4">
    <property type="entry name" value="ACYLPHOSPHATASE"/>
    <property type="match status" value="1"/>
</dbReference>
<evidence type="ECO:0000256" key="1">
    <source>
        <dbReference type="ARBA" id="ARBA00005614"/>
    </source>
</evidence>
<dbReference type="InterPro" id="IPR017968">
    <property type="entry name" value="Acylphosphatase_CS"/>
</dbReference>
<dbReference type="PRINTS" id="PR00112">
    <property type="entry name" value="ACYLPHPHTASE"/>
</dbReference>
<feature type="active site" evidence="4">
    <location>
        <position position="39"/>
    </location>
</feature>
<dbReference type="Gene3D" id="3.30.70.100">
    <property type="match status" value="1"/>
</dbReference>
<sequence length="92" mass="9649">MPAPTAITAHITGRVQGVAFRAFARDAAQARGLAGWVRNEADGSVTALIEGDGAAVDDMISVLRRGPVHARVKEVATAPATPEGRDGFEIRR</sequence>
<dbReference type="InterPro" id="IPR036046">
    <property type="entry name" value="Acylphosphatase-like_dom_sf"/>
</dbReference>
<evidence type="ECO:0000256" key="3">
    <source>
        <dbReference type="ARBA" id="ARBA00047645"/>
    </source>
</evidence>